<dbReference type="Pfam" id="PF13377">
    <property type="entry name" value="Peripla_BP_3"/>
    <property type="match status" value="1"/>
</dbReference>
<keyword evidence="3" id="KW-0804">Transcription</keyword>
<name>A0ABQ1ECJ5_9CLOT</name>
<evidence type="ECO:0000256" key="2">
    <source>
        <dbReference type="ARBA" id="ARBA00023125"/>
    </source>
</evidence>
<dbReference type="PRINTS" id="PR00036">
    <property type="entry name" value="HTHLACI"/>
</dbReference>
<evidence type="ECO:0000256" key="3">
    <source>
        <dbReference type="ARBA" id="ARBA00023163"/>
    </source>
</evidence>
<protein>
    <submittedName>
        <fullName evidence="5">LacI family transcriptional regulator</fullName>
    </submittedName>
</protein>
<dbReference type="InterPro" id="IPR046335">
    <property type="entry name" value="LacI/GalR-like_sensor"/>
</dbReference>
<proteinExistence type="predicted"/>
<evidence type="ECO:0000256" key="1">
    <source>
        <dbReference type="ARBA" id="ARBA00023015"/>
    </source>
</evidence>
<dbReference type="Gene3D" id="1.10.260.40">
    <property type="entry name" value="lambda repressor-like DNA-binding domains"/>
    <property type="match status" value="1"/>
</dbReference>
<dbReference type="InterPro" id="IPR028082">
    <property type="entry name" value="Peripla_BP_I"/>
</dbReference>
<dbReference type="Proteomes" id="UP000663802">
    <property type="component" value="Unassembled WGS sequence"/>
</dbReference>
<evidence type="ECO:0000259" key="4">
    <source>
        <dbReference type="PROSITE" id="PS50932"/>
    </source>
</evidence>
<dbReference type="Gene3D" id="3.40.50.2300">
    <property type="match status" value="2"/>
</dbReference>
<dbReference type="PANTHER" id="PTHR30146">
    <property type="entry name" value="LACI-RELATED TRANSCRIPTIONAL REPRESSOR"/>
    <property type="match status" value="1"/>
</dbReference>
<accession>A0ABQ1ECJ5</accession>
<dbReference type="SUPFAM" id="SSF53822">
    <property type="entry name" value="Periplasmic binding protein-like I"/>
    <property type="match status" value="1"/>
</dbReference>
<organism evidence="5 6">
    <name type="scientific">Clostridium zeae</name>
    <dbReference type="NCBI Taxonomy" id="2759022"/>
    <lineage>
        <taxon>Bacteria</taxon>
        <taxon>Bacillati</taxon>
        <taxon>Bacillota</taxon>
        <taxon>Clostridia</taxon>
        <taxon>Eubacteriales</taxon>
        <taxon>Clostridiaceae</taxon>
        <taxon>Clostridium</taxon>
    </lineage>
</organism>
<reference evidence="5 6" key="1">
    <citation type="journal article" date="2021" name="Int. J. Syst. Evol. Microbiol.">
        <title>Clostridium zeae sp. nov., isolated from corn silage.</title>
        <authorList>
            <person name="Kobayashi H."/>
            <person name="Tanizawa Y."/>
            <person name="Yagura M."/>
            <person name="Sakamoto M."/>
            <person name="Ohkuma M."/>
            <person name="Tohno M."/>
        </authorList>
    </citation>
    <scope>NUCLEOTIDE SEQUENCE [LARGE SCALE GENOMIC DNA]</scope>
    <source>
        <strain evidence="5 6">CSC2</strain>
    </source>
</reference>
<comment type="caution">
    <text evidence="5">The sequence shown here is derived from an EMBL/GenBank/DDBJ whole genome shotgun (WGS) entry which is preliminary data.</text>
</comment>
<evidence type="ECO:0000313" key="5">
    <source>
        <dbReference type="EMBL" id="GFZ32454.1"/>
    </source>
</evidence>
<dbReference type="EMBL" id="BMBA01000002">
    <property type="protein sequence ID" value="GFZ32454.1"/>
    <property type="molecule type" value="Genomic_DNA"/>
</dbReference>
<dbReference type="Pfam" id="PF00356">
    <property type="entry name" value="LacI"/>
    <property type="match status" value="1"/>
</dbReference>
<gene>
    <name evidence="5" type="ORF">CSC2_29800</name>
</gene>
<sequence length="337" mass="38314">MVTLSDVSKEAGVSSSTVSRVMNGNKKISEETRKKVMEAAKKLNYKPSTNLIENRNSTNTIGVIASSYLSDYFYFPALESIFEKIEHLGYKVLFCRLNTTYGLEPNFDILQDLEDKVDGLIFVGNFRITENELKAFIDKNIPIVSLFGYIDVPGIDHVITNNFQAGYDATSYLINIGHKKIGHIMSNRVFIHSIERMNGYIKALKDNGIVQNESLIAVGNYTFEEAYQASLNFIDTNQFTAVFCFSDVIASAFIRACKERNLKVPEDISVIGIDDITYENNLINKDIVPITTMRQPRKEMADYAVRILFQKLRGIDTFNRKVYDPILIERNSTMPRK</sequence>
<dbReference type="InterPro" id="IPR000843">
    <property type="entry name" value="HTH_LacI"/>
</dbReference>
<keyword evidence="2" id="KW-0238">DNA-binding</keyword>
<dbReference type="CDD" id="cd06267">
    <property type="entry name" value="PBP1_LacI_sugar_binding-like"/>
    <property type="match status" value="1"/>
</dbReference>
<dbReference type="CDD" id="cd01392">
    <property type="entry name" value="HTH_LacI"/>
    <property type="match status" value="1"/>
</dbReference>
<dbReference type="InterPro" id="IPR010982">
    <property type="entry name" value="Lambda_DNA-bd_dom_sf"/>
</dbReference>
<keyword evidence="6" id="KW-1185">Reference proteome</keyword>
<keyword evidence="1" id="KW-0805">Transcription regulation</keyword>
<feature type="domain" description="HTH lacI-type" evidence="4">
    <location>
        <begin position="2"/>
        <end position="56"/>
    </location>
</feature>
<evidence type="ECO:0000313" key="6">
    <source>
        <dbReference type="Proteomes" id="UP000663802"/>
    </source>
</evidence>
<dbReference type="PROSITE" id="PS50932">
    <property type="entry name" value="HTH_LACI_2"/>
    <property type="match status" value="1"/>
</dbReference>
<dbReference type="PANTHER" id="PTHR30146:SF109">
    <property type="entry name" value="HTH-TYPE TRANSCRIPTIONAL REGULATOR GALS"/>
    <property type="match status" value="1"/>
</dbReference>
<dbReference type="SUPFAM" id="SSF47413">
    <property type="entry name" value="lambda repressor-like DNA-binding domains"/>
    <property type="match status" value="1"/>
</dbReference>
<dbReference type="RefSeq" id="WP_206870698.1">
    <property type="nucleotide sequence ID" value="NZ_BMBA01000002.1"/>
</dbReference>
<dbReference type="SMART" id="SM00354">
    <property type="entry name" value="HTH_LACI"/>
    <property type="match status" value="1"/>
</dbReference>